<keyword evidence="3" id="KW-1185">Reference proteome</keyword>
<name>A0A177N7J6_9GAMM</name>
<dbReference type="EMBL" id="LUUI01000119">
    <property type="protein sequence ID" value="OAI13473.1"/>
    <property type="molecule type" value="Genomic_DNA"/>
</dbReference>
<evidence type="ECO:0000259" key="1">
    <source>
        <dbReference type="Pfam" id="PF08937"/>
    </source>
</evidence>
<proteinExistence type="predicted"/>
<evidence type="ECO:0000313" key="3">
    <source>
        <dbReference type="Proteomes" id="UP000078476"/>
    </source>
</evidence>
<accession>A0A177N7J6</accession>
<dbReference type="Pfam" id="PF08937">
    <property type="entry name" value="ThsB_TIR"/>
    <property type="match status" value="1"/>
</dbReference>
<feature type="domain" description="Thoeris protein ThsB TIR-like" evidence="1">
    <location>
        <begin position="6"/>
        <end position="105"/>
    </location>
</feature>
<dbReference type="OrthoDB" id="9811746at2"/>
<comment type="caution">
    <text evidence="2">The sequence shown here is derived from an EMBL/GenBank/DDBJ whole genome shotgun (WGS) entry which is preliminary data.</text>
</comment>
<dbReference type="InterPro" id="IPR015032">
    <property type="entry name" value="ThsB__TIR-like_domain"/>
</dbReference>
<dbReference type="AlphaFoldDB" id="A0A177N7J6"/>
<sequence>MARRTFFSFHYTPDNWRVWNVRNCGVVKPEGLFTDGFFDSSVFEASKKESEDNLKTFLRNGLKNTSVTCILAGAETSARRWVRYEIVQSVLKGNGLLTVDINKVENKDGKTCTKGVDPLTCIGLYKTENGIYFAEKNGDKWVKYSDYTRPIPESDLWFDAPTSKQVVTLSKHCERYDFIAQDGRKNIAGWIELAADLAGR</sequence>
<dbReference type="STRING" id="980561.A1359_12320"/>
<organism evidence="2 3">
    <name type="scientific">Methylomonas lenta</name>
    <dbReference type="NCBI Taxonomy" id="980561"/>
    <lineage>
        <taxon>Bacteria</taxon>
        <taxon>Pseudomonadati</taxon>
        <taxon>Pseudomonadota</taxon>
        <taxon>Gammaproteobacteria</taxon>
        <taxon>Methylococcales</taxon>
        <taxon>Methylococcaceae</taxon>
        <taxon>Methylomonas</taxon>
    </lineage>
</organism>
<evidence type="ECO:0000313" key="2">
    <source>
        <dbReference type="EMBL" id="OAI13473.1"/>
    </source>
</evidence>
<gene>
    <name evidence="2" type="ORF">A1359_12320</name>
</gene>
<dbReference type="Proteomes" id="UP000078476">
    <property type="component" value="Unassembled WGS sequence"/>
</dbReference>
<reference evidence="2 3" key="1">
    <citation type="submission" date="2016-03" db="EMBL/GenBank/DDBJ databases">
        <authorList>
            <person name="Ploux O."/>
        </authorList>
    </citation>
    <scope>NUCLEOTIDE SEQUENCE [LARGE SCALE GENOMIC DNA]</scope>
    <source>
        <strain evidence="2 3">R-45370</strain>
    </source>
</reference>
<dbReference type="RefSeq" id="WP_066984322.1">
    <property type="nucleotide sequence ID" value="NZ_LUUI01000119.1"/>
</dbReference>
<protein>
    <recommendedName>
        <fullName evidence="1">Thoeris protein ThsB TIR-like domain-containing protein</fullName>
    </recommendedName>
</protein>